<dbReference type="Pfam" id="PF16889">
    <property type="entry name" value="Hepar_II_III_N"/>
    <property type="match status" value="1"/>
</dbReference>
<proteinExistence type="predicted"/>
<dbReference type="SUPFAM" id="SSF48230">
    <property type="entry name" value="Chondroitin AC/alginate lyase"/>
    <property type="match status" value="1"/>
</dbReference>
<reference evidence="7 8" key="1">
    <citation type="submission" date="2018-06" db="EMBL/GenBank/DDBJ databases">
        <title>Sphaerisporangium craniellae sp. nov., isolated from a marine sponge in the South China Sea.</title>
        <authorList>
            <person name="Li L."/>
        </authorList>
    </citation>
    <scope>NUCLEOTIDE SEQUENCE [LARGE SCALE GENOMIC DNA]</scope>
    <source>
        <strain evidence="7 8">CCTCC AA 208026</strain>
    </source>
</reference>
<comment type="subcellular location">
    <subcellularLocation>
        <location evidence="1">Periplasm</location>
    </subcellularLocation>
</comment>
<evidence type="ECO:0000313" key="7">
    <source>
        <dbReference type="EMBL" id="RCG32212.1"/>
    </source>
</evidence>
<dbReference type="InterPro" id="IPR031680">
    <property type="entry name" value="Hepar_II_III_N"/>
</dbReference>
<evidence type="ECO:0000256" key="4">
    <source>
        <dbReference type="ARBA" id="ARBA00023239"/>
    </source>
</evidence>
<evidence type="ECO:0000256" key="2">
    <source>
        <dbReference type="ARBA" id="ARBA00022729"/>
    </source>
</evidence>
<sequence>MIRLHPWSRKETGVRRRTRALGILTTLLLAGGAVSLAAPAGAGTSDTRTTAAVSTASAARTTAECQGDWLPATPTSAEVMSGQVRFLDLPPVKIGKTVDWNWSPYKNRSWDMVFSSLRWVGRLVADYETSGEQGLLTRATELTKSWVESNPRGGSRASRYAWDEHPIALRAPVLVCLSRHVSASWLTGSLADHAVMLANPALYEKGHNHGLDQDIALLRIGCRTGHKEWADLAVRRMTGSVKLDIDAQGALQEQAPRYGIYVHERLKVGMDAIKDCGRKVPAEIEKRWDSLTGYITHATEPSGYMAPIGDGGADVKPSGYEHPEKTVRVFDAGYVFGRTAWDKPESAYYTIRFGPGLKFHGHEDHLGVTYYAQGRDVLVEAGFHSYERTAYRYWTMSPEAHNVPVVVGRPFRGRTATSLVRASVGGDRQSYKLADKAYGVTRTRTVLVNHGDDLMAVLDTVPAGARARSYWHLDPALTPVSTSGGRVVVKDRSGWKATVVQLAMPSCEPVSGQTVVRGRTNPYQGWISPTYMSKVPASVIVSPAAGSLLTIVVPGAGDPEVTCSGARVKVTTSAGTVSFRAASGNLS</sequence>
<evidence type="ECO:0008006" key="9">
    <source>
        <dbReference type="Google" id="ProtNLM"/>
    </source>
</evidence>
<dbReference type="GO" id="GO:0042597">
    <property type="term" value="C:periplasmic space"/>
    <property type="evidence" value="ECO:0007669"/>
    <property type="project" value="UniProtKB-SubCell"/>
</dbReference>
<keyword evidence="4" id="KW-0456">Lyase</keyword>
<dbReference type="Proteomes" id="UP000253094">
    <property type="component" value="Unassembled WGS sequence"/>
</dbReference>
<evidence type="ECO:0000256" key="1">
    <source>
        <dbReference type="ARBA" id="ARBA00004418"/>
    </source>
</evidence>
<protein>
    <recommendedName>
        <fullName evidence="9">Heparin-sulfate lyase N-terminal domain-containing protein</fullName>
    </recommendedName>
</protein>
<name>A0A367FQT8_9ACTN</name>
<keyword evidence="2" id="KW-0732">Signal</keyword>
<dbReference type="OrthoDB" id="4592556at2"/>
<dbReference type="InterPro" id="IPR008929">
    <property type="entry name" value="Chondroitin_lyas"/>
</dbReference>
<dbReference type="InterPro" id="IPR012480">
    <property type="entry name" value="Hepar_II_III_C"/>
</dbReference>
<comment type="caution">
    <text evidence="7">The sequence shown here is derived from an EMBL/GenBank/DDBJ whole genome shotgun (WGS) entry which is preliminary data.</text>
</comment>
<evidence type="ECO:0000313" key="8">
    <source>
        <dbReference type="Proteomes" id="UP000253094"/>
    </source>
</evidence>
<evidence type="ECO:0000256" key="3">
    <source>
        <dbReference type="ARBA" id="ARBA00022764"/>
    </source>
</evidence>
<dbReference type="PANTHER" id="PTHR39210:SF1">
    <property type="entry name" value="HEPARIN-SULFATE LYASE"/>
    <property type="match status" value="1"/>
</dbReference>
<dbReference type="GO" id="GO:0016829">
    <property type="term" value="F:lyase activity"/>
    <property type="evidence" value="ECO:0007669"/>
    <property type="project" value="UniProtKB-KW"/>
</dbReference>
<feature type="domain" description="Heparinase II/III-like C-terminal" evidence="5">
    <location>
        <begin position="356"/>
        <end position="533"/>
    </location>
</feature>
<feature type="domain" description="Heparin-sulfate lyase N-terminal" evidence="6">
    <location>
        <begin position="90"/>
        <end position="310"/>
    </location>
</feature>
<evidence type="ECO:0000259" key="5">
    <source>
        <dbReference type="Pfam" id="PF07940"/>
    </source>
</evidence>
<dbReference type="Gene3D" id="2.70.98.70">
    <property type="match status" value="1"/>
</dbReference>
<evidence type="ECO:0000259" key="6">
    <source>
        <dbReference type="Pfam" id="PF16889"/>
    </source>
</evidence>
<keyword evidence="3" id="KW-0574">Periplasm</keyword>
<keyword evidence="8" id="KW-1185">Reference proteome</keyword>
<dbReference type="PANTHER" id="PTHR39210">
    <property type="entry name" value="HEPARIN-SULFATE LYASE"/>
    <property type="match status" value="1"/>
</dbReference>
<dbReference type="Gene3D" id="1.50.10.100">
    <property type="entry name" value="Chondroitin AC/alginate lyase"/>
    <property type="match status" value="1"/>
</dbReference>
<gene>
    <name evidence="7" type="ORF">DQ384_06840</name>
</gene>
<dbReference type="Pfam" id="PF07940">
    <property type="entry name" value="Hepar_II_III_C"/>
    <property type="match status" value="1"/>
</dbReference>
<dbReference type="EMBL" id="QOIL01000003">
    <property type="protein sequence ID" value="RCG32212.1"/>
    <property type="molecule type" value="Genomic_DNA"/>
</dbReference>
<organism evidence="7 8">
    <name type="scientific">Sphaerisporangium album</name>
    <dbReference type="NCBI Taxonomy" id="509200"/>
    <lineage>
        <taxon>Bacteria</taxon>
        <taxon>Bacillati</taxon>
        <taxon>Actinomycetota</taxon>
        <taxon>Actinomycetes</taxon>
        <taxon>Streptosporangiales</taxon>
        <taxon>Streptosporangiaceae</taxon>
        <taxon>Sphaerisporangium</taxon>
    </lineage>
</organism>
<accession>A0A367FQT8</accession>
<dbReference type="AlphaFoldDB" id="A0A367FQT8"/>